<dbReference type="SUPFAM" id="SSF46689">
    <property type="entry name" value="Homeodomain-like"/>
    <property type="match status" value="1"/>
</dbReference>
<dbReference type="InterPro" id="IPR058031">
    <property type="entry name" value="AAA_lid_NorR"/>
</dbReference>
<keyword evidence="1" id="KW-0547">Nucleotide-binding</keyword>
<gene>
    <name evidence="8" type="ORF">DI536_30290</name>
</gene>
<dbReference type="InterPro" id="IPR027417">
    <property type="entry name" value="P-loop_NTPase"/>
</dbReference>
<dbReference type="SUPFAM" id="SSF52540">
    <property type="entry name" value="P-loop containing nucleoside triphosphate hydrolases"/>
    <property type="match status" value="1"/>
</dbReference>
<reference evidence="8 9" key="1">
    <citation type="submission" date="2017-08" db="EMBL/GenBank/DDBJ databases">
        <title>Infants hospitalized years apart are colonized by the same room-sourced microbial strains.</title>
        <authorList>
            <person name="Brooks B."/>
            <person name="Olm M.R."/>
            <person name="Firek B.A."/>
            <person name="Baker R."/>
            <person name="Thomas B.C."/>
            <person name="Morowitz M.J."/>
            <person name="Banfield J.F."/>
        </authorList>
    </citation>
    <scope>NUCLEOTIDE SEQUENCE [LARGE SCALE GENOMIC DNA]</scope>
    <source>
        <strain evidence="8">S2_003_000_R2_14</strain>
    </source>
</reference>
<dbReference type="PROSITE" id="PS50045">
    <property type="entry name" value="SIGMA54_INTERACT_4"/>
    <property type="match status" value="1"/>
</dbReference>
<dbReference type="Gene3D" id="2.60.200.20">
    <property type="match status" value="1"/>
</dbReference>
<dbReference type="Pfam" id="PF16697">
    <property type="entry name" value="Yop-YscD_cpl"/>
    <property type="match status" value="1"/>
</dbReference>
<evidence type="ECO:0000313" key="8">
    <source>
        <dbReference type="EMBL" id="PZR06365.1"/>
    </source>
</evidence>
<dbReference type="PROSITE" id="PS00688">
    <property type="entry name" value="SIGMA54_INTERACT_3"/>
    <property type="match status" value="1"/>
</dbReference>
<dbReference type="InterPro" id="IPR025662">
    <property type="entry name" value="Sigma_54_int_dom_ATP-bd_1"/>
</dbReference>
<protein>
    <submittedName>
        <fullName evidence="8">Fis family transcriptional regulator</fullName>
    </submittedName>
</protein>
<proteinExistence type="predicted"/>
<evidence type="ECO:0000259" key="6">
    <source>
        <dbReference type="PROSITE" id="PS50006"/>
    </source>
</evidence>
<sequence>MAQMRLSTQLDESGAALRCQLVVVEGPDASRAVPLDGERVVGSAKGVDLQLRDDTVSERHLRVTPEAGRFRVVDLESTNGTFFEGSRVQSLEVTAGATFKAGRTTLRIEPQSRTLDVRPSASRRLGELVAESVAMREVFAVIELAAPRDVTVLVTGETGTGKELVARALHDASHRRRGPFVTVDCGALPESLLESELFGHVKGAFTGAQADRKGAFVRADGGTLFLDELGRVSAAVQSRLLRVLEARTVKPVGADAERPVDVRVVAATPVGLQGAVADGSFRADLFYRLSVVTLELPPLRARREDLPLLVEEILKRRGFDAQGVAGENLDRLKGHRWPGNVRELRNVLERALVLSPGAKSFAELKLNVGAVAAGDAFGVRTDLSFKDAKDAVLEQFELTYLRDVMARNRDNLSAAARDADVDRKHWRALLKKHGLHSGGDDE</sequence>
<dbReference type="PANTHER" id="PTHR32071:SF122">
    <property type="entry name" value="SIGMA FACTOR"/>
    <property type="match status" value="1"/>
</dbReference>
<dbReference type="Gene3D" id="1.10.8.60">
    <property type="match status" value="1"/>
</dbReference>
<dbReference type="Pfam" id="PF00158">
    <property type="entry name" value="Sigma54_activat"/>
    <property type="match status" value="1"/>
</dbReference>
<dbReference type="InterPro" id="IPR025943">
    <property type="entry name" value="Sigma_54_int_dom_ATP-bd_2"/>
</dbReference>
<dbReference type="GO" id="GO:0003677">
    <property type="term" value="F:DNA binding"/>
    <property type="evidence" value="ECO:0007669"/>
    <property type="project" value="UniProtKB-KW"/>
</dbReference>
<dbReference type="InterPro" id="IPR025944">
    <property type="entry name" value="Sigma_54_int_dom_CS"/>
</dbReference>
<evidence type="ECO:0000313" key="9">
    <source>
        <dbReference type="Proteomes" id="UP000249061"/>
    </source>
</evidence>
<dbReference type="Proteomes" id="UP000249061">
    <property type="component" value="Unassembled WGS sequence"/>
</dbReference>
<keyword evidence="5" id="KW-0804">Transcription</keyword>
<dbReference type="SMART" id="SM00382">
    <property type="entry name" value="AAA"/>
    <property type="match status" value="1"/>
</dbReference>
<name>A0A2W5T4J1_9BACT</name>
<dbReference type="PANTHER" id="PTHR32071">
    <property type="entry name" value="TRANSCRIPTIONAL REGULATORY PROTEIN"/>
    <property type="match status" value="1"/>
</dbReference>
<dbReference type="InterPro" id="IPR002078">
    <property type="entry name" value="Sigma_54_int"/>
</dbReference>
<dbReference type="GO" id="GO:0006355">
    <property type="term" value="P:regulation of DNA-templated transcription"/>
    <property type="evidence" value="ECO:0007669"/>
    <property type="project" value="InterPro"/>
</dbReference>
<evidence type="ECO:0000256" key="5">
    <source>
        <dbReference type="ARBA" id="ARBA00023163"/>
    </source>
</evidence>
<keyword evidence="4" id="KW-0238">DNA-binding</keyword>
<feature type="domain" description="Sigma-54 factor interaction" evidence="7">
    <location>
        <begin position="128"/>
        <end position="353"/>
    </location>
</feature>
<keyword evidence="3" id="KW-0805">Transcription regulation</keyword>
<dbReference type="InterPro" id="IPR008984">
    <property type="entry name" value="SMAD_FHA_dom_sf"/>
</dbReference>
<evidence type="ECO:0000259" key="7">
    <source>
        <dbReference type="PROSITE" id="PS50045"/>
    </source>
</evidence>
<dbReference type="PROSITE" id="PS00675">
    <property type="entry name" value="SIGMA54_INTERACT_1"/>
    <property type="match status" value="1"/>
</dbReference>
<dbReference type="PROSITE" id="PS50006">
    <property type="entry name" value="FHA_DOMAIN"/>
    <property type="match status" value="1"/>
</dbReference>
<evidence type="ECO:0000256" key="2">
    <source>
        <dbReference type="ARBA" id="ARBA00022840"/>
    </source>
</evidence>
<dbReference type="CDD" id="cd00009">
    <property type="entry name" value="AAA"/>
    <property type="match status" value="1"/>
</dbReference>
<evidence type="ECO:0000256" key="1">
    <source>
        <dbReference type="ARBA" id="ARBA00022741"/>
    </source>
</evidence>
<dbReference type="InterPro" id="IPR032030">
    <property type="entry name" value="YscD_cytoplasmic_dom"/>
</dbReference>
<dbReference type="Gene3D" id="1.10.10.60">
    <property type="entry name" value="Homeodomain-like"/>
    <property type="match status" value="1"/>
</dbReference>
<keyword evidence="2" id="KW-0067">ATP-binding</keyword>
<dbReference type="PROSITE" id="PS00676">
    <property type="entry name" value="SIGMA54_INTERACT_2"/>
    <property type="match status" value="1"/>
</dbReference>
<dbReference type="SMART" id="SM00240">
    <property type="entry name" value="FHA"/>
    <property type="match status" value="1"/>
</dbReference>
<dbReference type="Pfam" id="PF25601">
    <property type="entry name" value="AAA_lid_14"/>
    <property type="match status" value="1"/>
</dbReference>
<dbReference type="FunFam" id="3.40.50.300:FF:000006">
    <property type="entry name" value="DNA-binding transcriptional regulator NtrC"/>
    <property type="match status" value="1"/>
</dbReference>
<dbReference type="EMBL" id="QFQP01000038">
    <property type="protein sequence ID" value="PZR06365.1"/>
    <property type="molecule type" value="Genomic_DNA"/>
</dbReference>
<dbReference type="InterPro" id="IPR000253">
    <property type="entry name" value="FHA_dom"/>
</dbReference>
<dbReference type="InterPro" id="IPR003593">
    <property type="entry name" value="AAA+_ATPase"/>
</dbReference>
<dbReference type="AlphaFoldDB" id="A0A2W5T4J1"/>
<accession>A0A2W5T4J1</accession>
<dbReference type="SUPFAM" id="SSF49879">
    <property type="entry name" value="SMAD/FHA domain"/>
    <property type="match status" value="1"/>
</dbReference>
<evidence type="ECO:0000256" key="4">
    <source>
        <dbReference type="ARBA" id="ARBA00023125"/>
    </source>
</evidence>
<dbReference type="GO" id="GO:0005524">
    <property type="term" value="F:ATP binding"/>
    <property type="evidence" value="ECO:0007669"/>
    <property type="project" value="UniProtKB-KW"/>
</dbReference>
<dbReference type="CDD" id="cd00060">
    <property type="entry name" value="FHA"/>
    <property type="match status" value="1"/>
</dbReference>
<organism evidence="8 9">
    <name type="scientific">Archangium gephyra</name>
    <dbReference type="NCBI Taxonomy" id="48"/>
    <lineage>
        <taxon>Bacteria</taxon>
        <taxon>Pseudomonadati</taxon>
        <taxon>Myxococcota</taxon>
        <taxon>Myxococcia</taxon>
        <taxon>Myxococcales</taxon>
        <taxon>Cystobacterineae</taxon>
        <taxon>Archangiaceae</taxon>
        <taxon>Archangium</taxon>
    </lineage>
</organism>
<comment type="caution">
    <text evidence="8">The sequence shown here is derived from an EMBL/GenBank/DDBJ whole genome shotgun (WGS) entry which is preliminary data.</text>
</comment>
<dbReference type="InterPro" id="IPR009057">
    <property type="entry name" value="Homeodomain-like_sf"/>
</dbReference>
<dbReference type="Gene3D" id="3.40.50.300">
    <property type="entry name" value="P-loop containing nucleotide triphosphate hydrolases"/>
    <property type="match status" value="1"/>
</dbReference>
<evidence type="ECO:0000256" key="3">
    <source>
        <dbReference type="ARBA" id="ARBA00023015"/>
    </source>
</evidence>
<feature type="domain" description="FHA" evidence="6">
    <location>
        <begin position="39"/>
        <end position="88"/>
    </location>
</feature>